<comment type="subcellular location">
    <subcellularLocation>
        <location evidence="1">Membrane</location>
        <topology evidence="1">Single-pass membrane protein</topology>
    </subcellularLocation>
</comment>
<protein>
    <submittedName>
        <fullName evidence="6">TonB family protein</fullName>
    </submittedName>
</protein>
<proteinExistence type="predicted"/>
<sequence>ATPMPTGQFPPQFQRRAIEGWAIVQYDIAPWGATGNMKLLLAEPAAAFGDSALSLVRQAKFPASSTGAAACVMRVRFNMPALEAETSPPPAVPVIPIGF</sequence>
<name>A0ABX9Q5R9_9BACT</name>
<evidence type="ECO:0000313" key="6">
    <source>
        <dbReference type="EMBL" id="RKH77604.1"/>
    </source>
</evidence>
<keyword evidence="4" id="KW-0472">Membrane</keyword>
<keyword evidence="2" id="KW-0812">Transmembrane</keyword>
<reference evidence="6 7" key="1">
    <citation type="submission" date="2018-09" db="EMBL/GenBank/DDBJ databases">
        <authorList>
            <person name="Livingstone P.G."/>
            <person name="Whitworth D.E."/>
        </authorList>
    </citation>
    <scope>NUCLEOTIDE SEQUENCE [LARGE SCALE GENOMIC DNA]</scope>
    <source>
        <strain evidence="6 7">CA031B</strain>
    </source>
</reference>
<evidence type="ECO:0000256" key="4">
    <source>
        <dbReference type="ARBA" id="ARBA00023136"/>
    </source>
</evidence>
<keyword evidence="7" id="KW-1185">Reference proteome</keyword>
<dbReference type="InterPro" id="IPR006260">
    <property type="entry name" value="TonB/TolA_C"/>
</dbReference>
<dbReference type="Gene3D" id="3.30.2420.10">
    <property type="entry name" value="TonB"/>
    <property type="match status" value="1"/>
</dbReference>
<dbReference type="RefSeq" id="WP_120631156.1">
    <property type="nucleotide sequence ID" value="NZ_RAWI01001260.1"/>
</dbReference>
<keyword evidence="3" id="KW-1133">Transmembrane helix</keyword>
<evidence type="ECO:0000313" key="7">
    <source>
        <dbReference type="Proteomes" id="UP000278907"/>
    </source>
</evidence>
<dbReference type="EMBL" id="RAWI01001260">
    <property type="protein sequence ID" value="RKH77604.1"/>
    <property type="molecule type" value="Genomic_DNA"/>
</dbReference>
<evidence type="ECO:0000256" key="3">
    <source>
        <dbReference type="ARBA" id="ARBA00022989"/>
    </source>
</evidence>
<feature type="non-terminal residue" evidence="6">
    <location>
        <position position="1"/>
    </location>
</feature>
<evidence type="ECO:0000256" key="1">
    <source>
        <dbReference type="ARBA" id="ARBA00004167"/>
    </source>
</evidence>
<evidence type="ECO:0000259" key="5">
    <source>
        <dbReference type="PROSITE" id="PS52015"/>
    </source>
</evidence>
<comment type="caution">
    <text evidence="6">The sequence shown here is derived from an EMBL/GenBank/DDBJ whole genome shotgun (WGS) entry which is preliminary data.</text>
</comment>
<evidence type="ECO:0000256" key="2">
    <source>
        <dbReference type="ARBA" id="ARBA00022692"/>
    </source>
</evidence>
<accession>A0ABX9Q5R9</accession>
<dbReference type="Proteomes" id="UP000278907">
    <property type="component" value="Unassembled WGS sequence"/>
</dbReference>
<organism evidence="6 7">
    <name type="scientific">Corallococcus praedator</name>
    <dbReference type="NCBI Taxonomy" id="2316724"/>
    <lineage>
        <taxon>Bacteria</taxon>
        <taxon>Pseudomonadati</taxon>
        <taxon>Myxococcota</taxon>
        <taxon>Myxococcia</taxon>
        <taxon>Myxococcales</taxon>
        <taxon>Cystobacterineae</taxon>
        <taxon>Myxococcaceae</taxon>
        <taxon>Corallococcus</taxon>
    </lineage>
</organism>
<dbReference type="InterPro" id="IPR037682">
    <property type="entry name" value="TonB_C"/>
</dbReference>
<dbReference type="Pfam" id="PF03544">
    <property type="entry name" value="TonB_C"/>
    <property type="match status" value="1"/>
</dbReference>
<dbReference type="PROSITE" id="PS52015">
    <property type="entry name" value="TONB_CTD"/>
    <property type="match status" value="1"/>
</dbReference>
<dbReference type="NCBIfam" id="TIGR01352">
    <property type="entry name" value="tonB_Cterm"/>
    <property type="match status" value="1"/>
</dbReference>
<dbReference type="SUPFAM" id="SSF74653">
    <property type="entry name" value="TolA/TonB C-terminal domain"/>
    <property type="match status" value="1"/>
</dbReference>
<gene>
    <name evidence="6" type="ORF">D7Y13_44015</name>
</gene>
<feature type="domain" description="TonB C-terminal" evidence="5">
    <location>
        <begin position="1"/>
        <end position="86"/>
    </location>
</feature>